<keyword evidence="1" id="KW-0812">Transmembrane</keyword>
<dbReference type="OrthoDB" id="1490199at2"/>
<keyword evidence="1" id="KW-0472">Membrane</keyword>
<evidence type="ECO:0000313" key="3">
    <source>
        <dbReference type="Proteomes" id="UP000244924"/>
    </source>
</evidence>
<dbReference type="AlphaFoldDB" id="A0A2R8B1V7"/>
<feature type="transmembrane region" description="Helical" evidence="1">
    <location>
        <begin position="124"/>
        <end position="141"/>
    </location>
</feature>
<feature type="transmembrane region" description="Helical" evidence="1">
    <location>
        <begin position="147"/>
        <end position="165"/>
    </location>
</feature>
<organism evidence="2 3">
    <name type="scientific">Albidovulum aquaemixtae</name>
    <dbReference type="NCBI Taxonomy" id="1542388"/>
    <lineage>
        <taxon>Bacteria</taxon>
        <taxon>Pseudomonadati</taxon>
        <taxon>Pseudomonadota</taxon>
        <taxon>Alphaproteobacteria</taxon>
        <taxon>Rhodobacterales</taxon>
        <taxon>Paracoccaceae</taxon>
        <taxon>Albidovulum</taxon>
    </lineage>
</organism>
<proteinExistence type="predicted"/>
<feature type="transmembrane region" description="Helical" evidence="1">
    <location>
        <begin position="177"/>
        <end position="207"/>
    </location>
</feature>
<evidence type="ECO:0008006" key="4">
    <source>
        <dbReference type="Google" id="ProtNLM"/>
    </source>
</evidence>
<keyword evidence="3" id="KW-1185">Reference proteome</keyword>
<feature type="transmembrane region" description="Helical" evidence="1">
    <location>
        <begin position="388"/>
        <end position="410"/>
    </location>
</feature>
<gene>
    <name evidence="2" type="ORF">DEA8626_00119</name>
</gene>
<dbReference type="Proteomes" id="UP000244924">
    <property type="component" value="Unassembled WGS sequence"/>
</dbReference>
<evidence type="ECO:0000313" key="2">
    <source>
        <dbReference type="EMBL" id="SPH16609.1"/>
    </source>
</evidence>
<sequence length="545" mass="59023">MTDAADPMDENAAGAALGRGKATIVFLGIVLGYLLTAPTNHSLSVDTYYYALIITHDPIIDVENPRLFLWLAAMKGLYRLASAVLTDIDLFRLIGVVNAVLASLAVMLLARLLVRDFSLARRSAWLTAGLFASCYGFWRYATEIEVYASAVLLSLLLVHAAFRLVRNAPARSFGSVLGLAVLGGIGTLTYQPIGIVAGLVVPVFLLLSGRIRYLAQYSAIAGAMVIGGFGLAAHLGTEEEAAHAVSFVLQADHVAPKLPSPMSLAKMVYAVSHDLLSTNWMFAIESLRERFRLTEGFFLHQEHRFVAENAGPQVWVALATLPAAAVLGLVIIGTAWRTKPRQAIDAREAAVIVWLVAHGAMMLTLSPLGFEGWIPGLVPLAVLSGKRLIAPCVAADRSAVVAALLAVFIVHNGIVGIGTQMREAGDYLHTRGTALIERVRPGDLIVMAAHWNLERYLRFNNAPRAIIVEKEGVNAVRRAIEETLDRGGRVLILDDVAAPTRLSRGRRVLVPDLVALTNDYLGNAERFATGQAGWAYEVRREEDKE</sequence>
<evidence type="ECO:0000256" key="1">
    <source>
        <dbReference type="SAM" id="Phobius"/>
    </source>
</evidence>
<accession>A0A2R8B1V7</accession>
<feature type="transmembrane region" description="Helical" evidence="1">
    <location>
        <begin position="314"/>
        <end position="336"/>
    </location>
</feature>
<dbReference type="EMBL" id="OMOQ01000001">
    <property type="protein sequence ID" value="SPH16609.1"/>
    <property type="molecule type" value="Genomic_DNA"/>
</dbReference>
<name>A0A2R8B1V7_9RHOB</name>
<feature type="transmembrane region" description="Helical" evidence="1">
    <location>
        <begin position="213"/>
        <end position="233"/>
    </location>
</feature>
<protein>
    <recommendedName>
        <fullName evidence="4">Glycosyltransferase RgtA/B/C/D-like domain-containing protein</fullName>
    </recommendedName>
</protein>
<feature type="transmembrane region" description="Helical" evidence="1">
    <location>
        <begin position="90"/>
        <end position="112"/>
    </location>
</feature>
<feature type="transmembrane region" description="Helical" evidence="1">
    <location>
        <begin position="12"/>
        <end position="35"/>
    </location>
</feature>
<dbReference type="RefSeq" id="WP_108851142.1">
    <property type="nucleotide sequence ID" value="NZ_OMOQ01000001.1"/>
</dbReference>
<feature type="transmembrane region" description="Helical" evidence="1">
    <location>
        <begin position="348"/>
        <end position="368"/>
    </location>
</feature>
<reference evidence="2 3" key="1">
    <citation type="submission" date="2018-03" db="EMBL/GenBank/DDBJ databases">
        <authorList>
            <person name="Keele B.F."/>
        </authorList>
    </citation>
    <scope>NUCLEOTIDE SEQUENCE [LARGE SCALE GENOMIC DNA]</scope>
    <source>
        <strain evidence="2 3">CECT 8626</strain>
    </source>
</reference>
<keyword evidence="1" id="KW-1133">Transmembrane helix</keyword>